<feature type="domain" description="PPIase FKBP-type" evidence="8">
    <location>
        <begin position="69"/>
        <end position="156"/>
    </location>
</feature>
<dbReference type="SUPFAM" id="SSF48452">
    <property type="entry name" value="TPR-like"/>
    <property type="match status" value="1"/>
</dbReference>
<evidence type="ECO:0000256" key="1">
    <source>
        <dbReference type="ARBA" id="ARBA00000971"/>
    </source>
</evidence>
<organism evidence="9">
    <name type="scientific">Isotomurus palustris</name>
    <dbReference type="NCBI Taxonomy" id="36144"/>
    <lineage>
        <taxon>Eukaryota</taxon>
        <taxon>Metazoa</taxon>
        <taxon>Ecdysozoa</taxon>
        <taxon>Arthropoda</taxon>
        <taxon>Hexapoda</taxon>
        <taxon>Collembola</taxon>
        <taxon>Entomobryomorpha</taxon>
        <taxon>Isotomoidea</taxon>
        <taxon>Isotomidae</taxon>
        <taxon>Isotominae</taxon>
        <taxon>Isotomurus</taxon>
    </lineage>
</organism>
<evidence type="ECO:0000259" key="8">
    <source>
        <dbReference type="PROSITE" id="PS50059"/>
    </source>
</evidence>
<dbReference type="InterPro" id="IPR011990">
    <property type="entry name" value="TPR-like_helical_dom_sf"/>
</dbReference>
<evidence type="ECO:0000313" key="9">
    <source>
        <dbReference type="EMBL" id="QBH73891.1"/>
    </source>
</evidence>
<feature type="domain" description="PPIase FKBP-type" evidence="8">
    <location>
        <begin position="186"/>
        <end position="277"/>
    </location>
</feature>
<dbReference type="PROSITE" id="PS50059">
    <property type="entry name" value="FKBP_PPIASE"/>
    <property type="match status" value="2"/>
</dbReference>
<keyword evidence="5 7" id="KW-0697">Rotamase</keyword>
<dbReference type="GO" id="GO:0003755">
    <property type="term" value="F:peptidyl-prolyl cis-trans isomerase activity"/>
    <property type="evidence" value="ECO:0007669"/>
    <property type="project" value="UniProtKB-KW"/>
</dbReference>
<dbReference type="InterPro" id="IPR046357">
    <property type="entry name" value="PPIase_dom_sf"/>
</dbReference>
<dbReference type="InterPro" id="IPR001179">
    <property type="entry name" value="PPIase_FKBP_dom"/>
</dbReference>
<dbReference type="InterPro" id="IPR050754">
    <property type="entry name" value="FKBP4/5/8-like"/>
</dbReference>
<dbReference type="SMART" id="SM00028">
    <property type="entry name" value="TPR"/>
    <property type="match status" value="3"/>
</dbReference>
<keyword evidence="6 7" id="KW-0413">Isomerase</keyword>
<dbReference type="PANTHER" id="PTHR46512:SF9">
    <property type="entry name" value="PEPTIDYLPROLYL ISOMERASE"/>
    <property type="match status" value="1"/>
</dbReference>
<evidence type="ECO:0000256" key="7">
    <source>
        <dbReference type="PROSITE-ProRule" id="PRU00277"/>
    </source>
</evidence>
<sequence>MEGKGEGVDKMEVVEEVTPINFTPGPNSVDISPEGKKGLLYKEVVKEGVGTPFEPNDPETWMTLKACSGTEVFVHYVGTLTDGTEFDRSNRSGDPFSFVLGDGKVIKAWDIGVEGMLKGEVRRLICHPDVAYGKTGSGKIPPNATLIFEVEMLDFQPEDLSKHKDKSILRVKHKAGKNRYLTPIHGSLVEVEYSGFEARSSIRFFDDVGRIKFKLGEGSELGVPYGVEKALYKFNEGEISVLKFKKHHKYMPSSVCENDKLPENPEFLVKVWLHSFDNPKEPWQLEGPEKLEYSKEFKEKGGQFFSKGNYRLALDNYKRIVDFLKAEALLHGEEEETRKSLLLASYLNQAMCNLKLNRSPQAIRNCDDALDMDKNNLKGLYRRGLARIGINEPALAKEDFECVLKMEPDNKAAQSQLKLCEKKITENKQREKTIFKKMFASIGMPEPSVGSYVTNS</sequence>
<name>A0A481SZF2_9HEXA</name>
<accession>A0A481SZF2</accession>
<evidence type="ECO:0000256" key="6">
    <source>
        <dbReference type="ARBA" id="ARBA00023235"/>
    </source>
</evidence>
<evidence type="ECO:0000256" key="5">
    <source>
        <dbReference type="ARBA" id="ARBA00023110"/>
    </source>
</evidence>
<protein>
    <recommendedName>
        <fullName evidence="2 7">peptidylprolyl isomerase</fullName>
        <ecNumber evidence="2 7">5.2.1.8</ecNumber>
    </recommendedName>
</protein>
<reference evidence="9" key="1">
    <citation type="journal article" date="2019" name="Sci. Rep.">
        <title>No signal of deleterious mutation accumulation in conserved gene sequences of extant asexual hexapods.</title>
        <authorList>
            <person name="Brandt A."/>
            <person name="Bast J."/>
            <person name="Scheu S."/>
            <person name="Meusemann K."/>
            <person name="Donath A."/>
            <person name="Schuette K."/>
            <person name="Machida R."/>
            <person name="Kraaijeveld K."/>
        </authorList>
    </citation>
    <scope>NUCLEOTIDE SEQUENCE</scope>
    <source>
        <strain evidence="9">OG2874</strain>
    </source>
</reference>
<keyword evidence="4" id="KW-0802">TPR repeat</keyword>
<dbReference type="FunFam" id="3.10.50.40:FF:000006">
    <property type="entry name" value="Peptidyl-prolyl cis-trans isomerase"/>
    <property type="match status" value="1"/>
</dbReference>
<evidence type="ECO:0000256" key="4">
    <source>
        <dbReference type="ARBA" id="ARBA00022803"/>
    </source>
</evidence>
<dbReference type="InterPro" id="IPR019734">
    <property type="entry name" value="TPR_rpt"/>
</dbReference>
<keyword evidence="3" id="KW-0677">Repeat</keyword>
<dbReference type="Gene3D" id="3.10.50.40">
    <property type="match status" value="2"/>
</dbReference>
<evidence type="ECO:0000256" key="3">
    <source>
        <dbReference type="ARBA" id="ARBA00022737"/>
    </source>
</evidence>
<dbReference type="Gene3D" id="1.25.40.10">
    <property type="entry name" value="Tetratricopeptide repeat domain"/>
    <property type="match status" value="1"/>
</dbReference>
<evidence type="ECO:0000256" key="2">
    <source>
        <dbReference type="ARBA" id="ARBA00013194"/>
    </source>
</evidence>
<comment type="catalytic activity">
    <reaction evidence="1 7">
        <text>[protein]-peptidylproline (omega=180) = [protein]-peptidylproline (omega=0)</text>
        <dbReference type="Rhea" id="RHEA:16237"/>
        <dbReference type="Rhea" id="RHEA-COMP:10747"/>
        <dbReference type="Rhea" id="RHEA-COMP:10748"/>
        <dbReference type="ChEBI" id="CHEBI:83833"/>
        <dbReference type="ChEBI" id="CHEBI:83834"/>
        <dbReference type="EC" id="5.2.1.8"/>
    </reaction>
</comment>
<dbReference type="FunFam" id="1.25.40.10:FF:000008">
    <property type="entry name" value="Peptidylprolyl isomerase"/>
    <property type="match status" value="1"/>
</dbReference>
<dbReference type="Pfam" id="PF00254">
    <property type="entry name" value="FKBP_C"/>
    <property type="match status" value="1"/>
</dbReference>
<dbReference type="SUPFAM" id="SSF54534">
    <property type="entry name" value="FKBP-like"/>
    <property type="match status" value="2"/>
</dbReference>
<dbReference type="AlphaFoldDB" id="A0A481SZF2"/>
<dbReference type="EC" id="5.2.1.8" evidence="2 7"/>
<dbReference type="EMBL" id="MH799732">
    <property type="protein sequence ID" value="QBH73891.1"/>
    <property type="molecule type" value="mRNA"/>
</dbReference>
<proteinExistence type="evidence at transcript level"/>
<dbReference type="PANTHER" id="PTHR46512">
    <property type="entry name" value="PEPTIDYLPROLYL ISOMERASE"/>
    <property type="match status" value="1"/>
</dbReference>